<sequence>MAFRLSQSRGLTVVASVFATIWVAAGINGMVNPKGALAVFEFDPPASISDQKLVDNLMIIYGARDIFMGLAIYATAFFGSRTAMGWILLSGSAVAFVDGAVSLAQIGRGQWNHWGYAPVVGTVGALLLGVLDGSR</sequence>
<feature type="transmembrane region" description="Helical" evidence="1">
    <location>
        <begin position="58"/>
        <end position="79"/>
    </location>
</feature>
<protein>
    <submittedName>
        <fullName evidence="2">Uncharacterized protein</fullName>
    </submittedName>
</protein>
<dbReference type="Pfam" id="PF14087">
    <property type="entry name" value="DUF4267"/>
    <property type="match status" value="1"/>
</dbReference>
<evidence type="ECO:0000313" key="3">
    <source>
        <dbReference type="Proteomes" id="UP001174934"/>
    </source>
</evidence>
<gene>
    <name evidence="2" type="ORF">B0T17DRAFT_492675</name>
</gene>
<evidence type="ECO:0000256" key="1">
    <source>
        <dbReference type="SAM" id="Phobius"/>
    </source>
</evidence>
<keyword evidence="1" id="KW-1133">Transmembrane helix</keyword>
<keyword evidence="1" id="KW-0472">Membrane</keyword>
<accession>A0AA39WZT3</accession>
<reference evidence="2" key="1">
    <citation type="submission" date="2023-06" db="EMBL/GenBank/DDBJ databases">
        <title>Genome-scale phylogeny and comparative genomics of the fungal order Sordariales.</title>
        <authorList>
            <consortium name="Lawrence Berkeley National Laboratory"/>
            <person name="Hensen N."/>
            <person name="Bonometti L."/>
            <person name="Westerberg I."/>
            <person name="Brannstrom I.O."/>
            <person name="Guillou S."/>
            <person name="Cros-Aarteil S."/>
            <person name="Calhoun S."/>
            <person name="Haridas S."/>
            <person name="Kuo A."/>
            <person name="Mondo S."/>
            <person name="Pangilinan J."/>
            <person name="Riley R."/>
            <person name="LaButti K."/>
            <person name="Andreopoulos B."/>
            <person name="Lipzen A."/>
            <person name="Chen C."/>
            <person name="Yanf M."/>
            <person name="Daum C."/>
            <person name="Ng V."/>
            <person name="Clum A."/>
            <person name="Steindorff A."/>
            <person name="Ohm R."/>
            <person name="Martin F."/>
            <person name="Silar P."/>
            <person name="Natvig D."/>
            <person name="Lalanne C."/>
            <person name="Gautier V."/>
            <person name="Ament-velasquez S.L."/>
            <person name="Kruys A."/>
            <person name="Hutchinson M.I."/>
            <person name="Powell A.J."/>
            <person name="Barry K."/>
            <person name="Miller A.N."/>
            <person name="Grigoriev I.V."/>
            <person name="Debuchy R."/>
            <person name="Gladieux P."/>
            <person name="Thoren M.H."/>
            <person name="Johannesson H."/>
        </authorList>
    </citation>
    <scope>NUCLEOTIDE SEQUENCE</scope>
    <source>
        <strain evidence="2">SMH3391-2</strain>
    </source>
</reference>
<comment type="caution">
    <text evidence="2">The sequence shown here is derived from an EMBL/GenBank/DDBJ whole genome shotgun (WGS) entry which is preliminary data.</text>
</comment>
<name>A0AA39WZT3_9PEZI</name>
<feature type="transmembrane region" description="Helical" evidence="1">
    <location>
        <begin position="12"/>
        <end position="31"/>
    </location>
</feature>
<evidence type="ECO:0000313" key="2">
    <source>
        <dbReference type="EMBL" id="KAK0624551.1"/>
    </source>
</evidence>
<organism evidence="2 3">
    <name type="scientific">Bombardia bombarda</name>
    <dbReference type="NCBI Taxonomy" id="252184"/>
    <lineage>
        <taxon>Eukaryota</taxon>
        <taxon>Fungi</taxon>
        <taxon>Dikarya</taxon>
        <taxon>Ascomycota</taxon>
        <taxon>Pezizomycotina</taxon>
        <taxon>Sordariomycetes</taxon>
        <taxon>Sordariomycetidae</taxon>
        <taxon>Sordariales</taxon>
        <taxon>Lasiosphaeriaceae</taxon>
        <taxon>Bombardia</taxon>
    </lineage>
</organism>
<proteinExistence type="predicted"/>
<feature type="transmembrane region" description="Helical" evidence="1">
    <location>
        <begin position="113"/>
        <end position="131"/>
    </location>
</feature>
<dbReference type="AlphaFoldDB" id="A0AA39WZT3"/>
<feature type="transmembrane region" description="Helical" evidence="1">
    <location>
        <begin position="86"/>
        <end position="107"/>
    </location>
</feature>
<dbReference type="Proteomes" id="UP001174934">
    <property type="component" value="Unassembled WGS sequence"/>
</dbReference>
<keyword evidence="3" id="KW-1185">Reference proteome</keyword>
<dbReference type="EMBL" id="JAULSR010000003">
    <property type="protein sequence ID" value="KAK0624551.1"/>
    <property type="molecule type" value="Genomic_DNA"/>
</dbReference>
<keyword evidence="1" id="KW-0812">Transmembrane</keyword>
<dbReference type="InterPro" id="IPR025363">
    <property type="entry name" value="DUF4267"/>
</dbReference>